<evidence type="ECO:0000313" key="1">
    <source>
        <dbReference type="EMBL" id="KNC70355.1"/>
    </source>
</evidence>
<organism evidence="1 2">
    <name type="scientific">Sphaeroforma arctica JP610</name>
    <dbReference type="NCBI Taxonomy" id="667725"/>
    <lineage>
        <taxon>Eukaryota</taxon>
        <taxon>Ichthyosporea</taxon>
        <taxon>Ichthyophonida</taxon>
        <taxon>Sphaeroforma</taxon>
    </lineage>
</organism>
<protein>
    <submittedName>
        <fullName evidence="1">Uncharacterized protein</fullName>
    </submittedName>
</protein>
<proteinExistence type="predicted"/>
<accession>A0A0L0F0V6</accession>
<evidence type="ECO:0000313" key="2">
    <source>
        <dbReference type="Proteomes" id="UP000054560"/>
    </source>
</evidence>
<sequence length="88" mass="9852">MDAALDFNLPVPPLWRLERGVDVAAVFDNSKAHLILDTDEKLMGRELTLAAFSANRNGHSFPKLKQKCVWDGGVFDGLVNFSYVILYL</sequence>
<dbReference type="RefSeq" id="XP_014144257.1">
    <property type="nucleotide sequence ID" value="XM_014288782.1"/>
</dbReference>
<gene>
    <name evidence="1" type="ORF">SARC_17121</name>
</gene>
<dbReference type="GeneID" id="25917625"/>
<dbReference type="InterPro" id="IPR016035">
    <property type="entry name" value="Acyl_Trfase/lysoPLipase"/>
</dbReference>
<keyword evidence="2" id="KW-1185">Reference proteome</keyword>
<reference evidence="1 2" key="1">
    <citation type="submission" date="2011-02" db="EMBL/GenBank/DDBJ databases">
        <title>The Genome Sequence of Sphaeroforma arctica JP610.</title>
        <authorList>
            <consortium name="The Broad Institute Genome Sequencing Platform"/>
            <person name="Russ C."/>
            <person name="Cuomo C."/>
            <person name="Young S.K."/>
            <person name="Zeng Q."/>
            <person name="Gargeya S."/>
            <person name="Alvarado L."/>
            <person name="Berlin A."/>
            <person name="Chapman S.B."/>
            <person name="Chen Z."/>
            <person name="Freedman E."/>
            <person name="Gellesch M."/>
            <person name="Goldberg J."/>
            <person name="Griggs A."/>
            <person name="Gujja S."/>
            <person name="Heilman E."/>
            <person name="Heiman D."/>
            <person name="Howarth C."/>
            <person name="Mehta T."/>
            <person name="Neiman D."/>
            <person name="Pearson M."/>
            <person name="Roberts A."/>
            <person name="Saif S."/>
            <person name="Shea T."/>
            <person name="Shenoy N."/>
            <person name="Sisk P."/>
            <person name="Stolte C."/>
            <person name="Sykes S."/>
            <person name="White J."/>
            <person name="Yandava C."/>
            <person name="Burger G."/>
            <person name="Gray M.W."/>
            <person name="Holland P.W.H."/>
            <person name="King N."/>
            <person name="Lang F.B.F."/>
            <person name="Roger A.J."/>
            <person name="Ruiz-Trillo I."/>
            <person name="Haas B."/>
            <person name="Nusbaum C."/>
            <person name="Birren B."/>
        </authorList>
    </citation>
    <scope>NUCLEOTIDE SEQUENCE [LARGE SCALE GENOMIC DNA]</scope>
    <source>
        <strain evidence="1 2">JP610</strain>
    </source>
</reference>
<dbReference type="OrthoDB" id="6121437at2759"/>
<dbReference type="AlphaFoldDB" id="A0A0L0F0V6"/>
<dbReference type="Gene3D" id="3.40.1090.10">
    <property type="entry name" value="Cytosolic phospholipase A2 catalytic domain"/>
    <property type="match status" value="1"/>
</dbReference>
<dbReference type="Proteomes" id="UP000054560">
    <property type="component" value="Unassembled WGS sequence"/>
</dbReference>
<dbReference type="SUPFAM" id="SSF52151">
    <property type="entry name" value="FabD/lysophospholipase-like"/>
    <property type="match status" value="1"/>
</dbReference>
<dbReference type="EMBL" id="KQ251401">
    <property type="protein sequence ID" value="KNC70355.1"/>
    <property type="molecule type" value="Genomic_DNA"/>
</dbReference>
<name>A0A0L0F0V6_9EUKA</name>